<dbReference type="GeneID" id="27343149"/>
<dbReference type="RefSeq" id="XP_016252622.1">
    <property type="nucleotide sequence ID" value="XM_016390720.1"/>
</dbReference>
<feature type="domain" description="Apple" evidence="2">
    <location>
        <begin position="431"/>
        <end position="527"/>
    </location>
</feature>
<dbReference type="EMBL" id="KN847041">
    <property type="protein sequence ID" value="KIW32406.1"/>
    <property type="molecule type" value="Genomic_DNA"/>
</dbReference>
<organism evidence="3 4">
    <name type="scientific">Cladophialophora immunda</name>
    <dbReference type="NCBI Taxonomy" id="569365"/>
    <lineage>
        <taxon>Eukaryota</taxon>
        <taxon>Fungi</taxon>
        <taxon>Dikarya</taxon>
        <taxon>Ascomycota</taxon>
        <taxon>Pezizomycotina</taxon>
        <taxon>Eurotiomycetes</taxon>
        <taxon>Chaetothyriomycetidae</taxon>
        <taxon>Chaetothyriales</taxon>
        <taxon>Herpotrichiellaceae</taxon>
        <taxon>Cladophialophora</taxon>
    </lineage>
</organism>
<dbReference type="OrthoDB" id="4160429at2759"/>
<dbReference type="Proteomes" id="UP000054466">
    <property type="component" value="Unassembled WGS sequence"/>
</dbReference>
<evidence type="ECO:0000313" key="4">
    <source>
        <dbReference type="Proteomes" id="UP000054466"/>
    </source>
</evidence>
<evidence type="ECO:0000313" key="3">
    <source>
        <dbReference type="EMBL" id="KIW32406.1"/>
    </source>
</evidence>
<dbReference type="AlphaFoldDB" id="A0A0D1ZW52"/>
<dbReference type="HOGENOM" id="CLU_515794_0_0_1"/>
<evidence type="ECO:0000259" key="2">
    <source>
        <dbReference type="PROSITE" id="PS50948"/>
    </source>
</evidence>
<accession>A0A0D1ZW52</accession>
<proteinExistence type="predicted"/>
<protein>
    <recommendedName>
        <fullName evidence="2">Apple domain-containing protein</fullName>
    </recommendedName>
</protein>
<dbReference type="PROSITE" id="PS50948">
    <property type="entry name" value="PAN"/>
    <property type="match status" value="1"/>
</dbReference>
<evidence type="ECO:0000256" key="1">
    <source>
        <dbReference type="SAM" id="MobiDB-lite"/>
    </source>
</evidence>
<dbReference type="InterPro" id="IPR003609">
    <property type="entry name" value="Pan_app"/>
</dbReference>
<reference evidence="3 4" key="1">
    <citation type="submission" date="2015-01" db="EMBL/GenBank/DDBJ databases">
        <title>The Genome Sequence of Cladophialophora immunda CBS83496.</title>
        <authorList>
            <consortium name="The Broad Institute Genomics Platform"/>
            <person name="Cuomo C."/>
            <person name="de Hoog S."/>
            <person name="Gorbushina A."/>
            <person name="Stielow B."/>
            <person name="Teixiera M."/>
            <person name="Abouelleil A."/>
            <person name="Chapman S.B."/>
            <person name="Priest M."/>
            <person name="Young S.K."/>
            <person name="Wortman J."/>
            <person name="Nusbaum C."/>
            <person name="Birren B."/>
        </authorList>
    </citation>
    <scope>NUCLEOTIDE SEQUENCE [LARGE SCALE GENOMIC DNA]</scope>
    <source>
        <strain evidence="3 4">CBS 83496</strain>
    </source>
</reference>
<name>A0A0D1ZW52_9EURO</name>
<dbReference type="VEuPathDB" id="FungiDB:PV07_03955"/>
<dbReference type="STRING" id="569365.A0A0D1ZW52"/>
<gene>
    <name evidence="3" type="ORF">PV07_03955</name>
</gene>
<feature type="region of interest" description="Disordered" evidence="1">
    <location>
        <begin position="353"/>
        <end position="417"/>
    </location>
</feature>
<sequence length="528" mass="57246">MGRLGHCVCSGFQYFQQRLEPVSINEFPDEHLSQHINNAFKYIDLVNDVNPHSLIPYFLHESVLHEPDHLPYYAFKTNLEHRIYNVIHYPFDNIDDHQHDDTEHSFFIELYKLQLLLNFDLDLDLDSNLNLNVNVNVNLYVDHHKQFNDFNVDYNVDNFDQLPNKHLRNCNTGIIPDVDVVTDGGFEGVDNGVTLTTGVTSGGWTVGGSAYFDFNGSPNGYTTPDDEKFVVFPGSNTVTATVSQTIVNLVPGTTYELSFDYSIPYSTAVNDGVANFCYLTVSLGGQTVPDLIGFLGEAQPAWGEIRDVDLVAECSEEILTFSWDCSGLEDGMETDFAIDNVSLEGAYCAPADPASSSTTTSSTTSSTTSAPSTSSTSSLTTASSSSSSTFTIPTTTPITTTTTTTSTTTTTTTTTSSGPTCAATGLATGSCPSQSSTFVTSNGVIFQKYCDTYYFGNTPVQMNGNFQGDYGACAELCSQNPECTSFVYETPGDGIPYDCDLWSGPLTNGSPSSSRGNFDTGVVVQTCQ</sequence>
<keyword evidence="4" id="KW-1185">Reference proteome</keyword>